<dbReference type="InterPro" id="IPR016024">
    <property type="entry name" value="ARM-type_fold"/>
</dbReference>
<name>A0A0D0UAK3_CRYGA</name>
<evidence type="ECO:0000313" key="1">
    <source>
        <dbReference type="EMBL" id="KIR45283.1"/>
    </source>
</evidence>
<dbReference type="OrthoDB" id="26149at2759"/>
<dbReference type="EMBL" id="KN847989">
    <property type="protein sequence ID" value="KIR45283.1"/>
    <property type="molecule type" value="Genomic_DNA"/>
</dbReference>
<dbReference type="InterPro" id="IPR040144">
    <property type="entry name" value="RAP1GDS1"/>
</dbReference>
<dbReference type="Gene3D" id="1.25.10.10">
    <property type="entry name" value="Leucine-rich Repeat Variant"/>
    <property type="match status" value="2"/>
</dbReference>
<dbReference type="SUPFAM" id="SSF48371">
    <property type="entry name" value="ARM repeat"/>
    <property type="match status" value="1"/>
</dbReference>
<dbReference type="InterPro" id="IPR011989">
    <property type="entry name" value="ARM-like"/>
</dbReference>
<protein>
    <recommendedName>
        <fullName evidence="2">ARM repeat-containing protein</fullName>
    </recommendedName>
</protein>
<dbReference type="PANTHER" id="PTHR10957">
    <property type="entry name" value="RAP1 GTPASE-GDP DISSOCIATION STIMULATOR 1"/>
    <property type="match status" value="1"/>
</dbReference>
<gene>
    <name evidence="1" type="ORF">I312_05322</name>
</gene>
<dbReference type="GO" id="GO:0005085">
    <property type="term" value="F:guanyl-nucleotide exchange factor activity"/>
    <property type="evidence" value="ECO:0007669"/>
    <property type="project" value="InterPro"/>
</dbReference>
<accession>A0A0D0UAK3</accession>
<dbReference type="HOGENOM" id="CLU_451424_0_0_1"/>
<dbReference type="AlphaFoldDB" id="A0A0D0UAK3"/>
<organism evidence="1">
    <name type="scientific">Cryptococcus bacillisporus CA1280</name>
    <dbReference type="NCBI Taxonomy" id="1296109"/>
    <lineage>
        <taxon>Eukaryota</taxon>
        <taxon>Fungi</taxon>
        <taxon>Dikarya</taxon>
        <taxon>Basidiomycota</taxon>
        <taxon>Agaricomycotina</taxon>
        <taxon>Tremellomycetes</taxon>
        <taxon>Tremellales</taxon>
        <taxon>Cryptococcaceae</taxon>
        <taxon>Cryptococcus</taxon>
        <taxon>Cryptococcus gattii species complex</taxon>
    </lineage>
</organism>
<reference evidence="1" key="1">
    <citation type="submission" date="2015-01" db="EMBL/GenBank/DDBJ databases">
        <title>The Genome Sequence of Cryptococcus gattii CA1280.</title>
        <authorList>
            <consortium name="The Broad Institute Genomics Platform"/>
            <person name="Cuomo C."/>
            <person name="Litvintseva A."/>
            <person name="Chen Y."/>
            <person name="Heitman J."/>
            <person name="Sun S."/>
            <person name="Springer D."/>
            <person name="Dromer F."/>
            <person name="Young S."/>
            <person name="Zeng Q."/>
            <person name="Gargeya S."/>
            <person name="Abouelleil A."/>
            <person name="Alvarado L."/>
            <person name="Chapman S.B."/>
            <person name="Gainer-Dewar J."/>
            <person name="Goldberg J."/>
            <person name="Griggs A."/>
            <person name="Gujja S."/>
            <person name="Hansen M."/>
            <person name="Howarth C."/>
            <person name="Imamovic A."/>
            <person name="Larimer J."/>
            <person name="Murphy C."/>
            <person name="Naylor J."/>
            <person name="Pearson M."/>
            <person name="Priest M."/>
            <person name="Roberts A."/>
            <person name="Saif S."/>
            <person name="Shea T."/>
            <person name="Sykes S."/>
            <person name="Wortman J."/>
            <person name="Nusbaum C."/>
            <person name="Birren B."/>
        </authorList>
    </citation>
    <scope>NUCLEOTIDE SEQUENCE [LARGE SCALE GENOMIC DNA]</scope>
    <source>
        <strain evidence="1">CA1280</strain>
    </source>
</reference>
<sequence>MSRTQDPDLTYWRGKVERLAALCSRLQRPRQSTSETEIIDILDGLAVALRDESLRTPIGSLGLPDTLTKLLEQAITVDREEVVKQVGRVAANLAVENDFNRELLAESGFIDLVLSPSLLDRNSSHPSDHALVASLYNLVVQGNSLCVSSFQQENNLRCLCRLSVDHLQQVHESKAVCSMDLTITQWLWSILNAIINNSDNNEGKILNQLPLLDLSNHFRYWIPPEPLSDSVVDSGPESPLNILFSSCQVIGHIFSEHSDILKQLMEDDATLPKAAKHPFELVLDFVELADLPLSWTSASTDQRDNGEDTFEEEDFDAKKVLGEAKACLINGVVAFSSGLTLGTLPLGFWTRMRSWLDNDVSDRRDLVECALLVYGNNITGDTVAIEYLVGETTLLPRIKYLLKPDVPATTQHAVVGLLRNLSIPDQNKSVLYEGGVVDDLMQMGVWSENRDMLGSVQGGVVGIFKNLCRNQPDIASSLMTSYKDDLISLCERTNDQAIKFEGTRVFVNVARNLPKGMNSQGVNALCDERIVKLLVEMLSNASQYPVLENEAVLGLAFLSIFSPANALVIKELTAEREGGTGKIRLEQMVANNDLLKEGRENAEALLSLMRDKL</sequence>
<evidence type="ECO:0008006" key="2">
    <source>
        <dbReference type="Google" id="ProtNLM"/>
    </source>
</evidence>
<proteinExistence type="predicted"/>